<feature type="domain" description="DUF7948" evidence="1">
    <location>
        <begin position="16"/>
        <end position="174"/>
    </location>
</feature>
<proteinExistence type="predicted"/>
<name>A0A0D6L3W1_9BILA</name>
<sequence length="356" mass="38663">MYEAHTGQVSVPLKKNRQHVVHFNFLNSNKVTDIEKSGETDYYFNYFIGNDPNNWASDVRGYSEAVLRDLYDGIDLKLIEQELHLKYEFHVYPNTDPGQIRLDIAGAESIRLDEKGSLHITTPAGNIVEEKPYAYQIRNGKIVEVPCAFSLRGSALSFKLGTYDPTVQLIIDPTLIFATYSGAVSDNFGMTATFASDGSVYSGGTVYGNNYPTPDQNAYDITSNFTVTANPTYGITDVFATKFSPDGTTMIWTSFLGGGGPTQGTETAHSLIADENDNLFIYGATSSLDFPIVNGFQTTHAGGNTANYYFNGVYYGSGGSDIFVAKFSANGHNLLASTYIGGSGNDGVNYNVTSGN</sequence>
<protein>
    <recommendedName>
        <fullName evidence="1">DUF7948 domain-containing protein</fullName>
    </recommendedName>
</protein>
<dbReference type="EMBL" id="KE127346">
    <property type="protein sequence ID" value="EPB65700.1"/>
    <property type="molecule type" value="Genomic_DNA"/>
</dbReference>
<dbReference type="InterPro" id="IPR052918">
    <property type="entry name" value="Motility_Chemotaxis_Reg"/>
</dbReference>
<dbReference type="Proteomes" id="UP000054495">
    <property type="component" value="Unassembled WGS sequence"/>
</dbReference>
<dbReference type="PANTHER" id="PTHR35580">
    <property type="entry name" value="CELL SURFACE GLYCOPROTEIN (S-LAYER PROTEIN)-LIKE PROTEIN"/>
    <property type="match status" value="1"/>
</dbReference>
<dbReference type="AlphaFoldDB" id="A0A0D6L3W1"/>
<evidence type="ECO:0000313" key="2">
    <source>
        <dbReference type="EMBL" id="EPB65700.1"/>
    </source>
</evidence>
<dbReference type="InterPro" id="IPR057708">
    <property type="entry name" value="DUF7948"/>
</dbReference>
<dbReference type="Pfam" id="PF25778">
    <property type="entry name" value="DUF7948"/>
    <property type="match status" value="1"/>
</dbReference>
<gene>
    <name evidence="2" type="ORF">ANCCEY_15232</name>
</gene>
<keyword evidence="3" id="KW-1185">Reference proteome</keyword>
<organism evidence="2 3">
    <name type="scientific">Ancylostoma ceylanicum</name>
    <dbReference type="NCBI Taxonomy" id="53326"/>
    <lineage>
        <taxon>Eukaryota</taxon>
        <taxon>Metazoa</taxon>
        <taxon>Ecdysozoa</taxon>
        <taxon>Nematoda</taxon>
        <taxon>Chromadorea</taxon>
        <taxon>Rhabditida</taxon>
        <taxon>Rhabditina</taxon>
        <taxon>Rhabditomorpha</taxon>
        <taxon>Strongyloidea</taxon>
        <taxon>Ancylostomatidae</taxon>
        <taxon>Ancylostomatinae</taxon>
        <taxon>Ancylostoma</taxon>
    </lineage>
</organism>
<reference evidence="2 3" key="1">
    <citation type="submission" date="2013-05" db="EMBL/GenBank/DDBJ databases">
        <title>Draft genome of the parasitic nematode Anyclostoma ceylanicum.</title>
        <authorList>
            <person name="Mitreva M."/>
        </authorList>
    </citation>
    <scope>NUCLEOTIDE SEQUENCE [LARGE SCALE GENOMIC DNA]</scope>
</reference>
<accession>A0A0D6L3W1</accession>
<evidence type="ECO:0000259" key="1">
    <source>
        <dbReference type="Pfam" id="PF25778"/>
    </source>
</evidence>
<evidence type="ECO:0000313" key="3">
    <source>
        <dbReference type="Proteomes" id="UP000054495"/>
    </source>
</evidence>
<dbReference type="PANTHER" id="PTHR35580:SF1">
    <property type="entry name" value="PHYTASE-LIKE DOMAIN-CONTAINING PROTEIN"/>
    <property type="match status" value="1"/>
</dbReference>